<evidence type="ECO:0000313" key="3">
    <source>
        <dbReference type="Proteomes" id="UP000033935"/>
    </source>
</evidence>
<sequence length="262" mass="29110">MKNYLNNPGCQTKKKESVQMIKNGKKKAAFKIKQIYDTGILSFAFTLIECERPEKASESSPVKSPESANCSFHAYSLTAGECGDARTGCAVTKPREGKPAGQGGLRPAPKALTGNGEEQIAGRLTKEEQGTRNQSGRQGKNTGRRQTNIRKHRKGNPAGITGRAGDFGKGRLSVRYRKSAIIREENGQMHLMARRCKRRRHVWKDSLSSRREPVWSRQRVSESIRRNAESWNEAVQGVGDGRSSENGKDNITLPMQRAISLR</sequence>
<dbReference type="AlphaFoldDB" id="A0A0G0MR86"/>
<dbReference type="Proteomes" id="UP000033935">
    <property type="component" value="Unassembled WGS sequence"/>
</dbReference>
<proteinExistence type="predicted"/>
<comment type="caution">
    <text evidence="2">The sequence shown here is derived from an EMBL/GenBank/DDBJ whole genome shotgun (WGS) entry which is preliminary data.</text>
</comment>
<feature type="region of interest" description="Disordered" evidence="1">
    <location>
        <begin position="204"/>
        <end position="262"/>
    </location>
</feature>
<accession>A0A0G0MR86</accession>
<evidence type="ECO:0000313" key="2">
    <source>
        <dbReference type="EMBL" id="KKR02956.1"/>
    </source>
</evidence>
<dbReference type="EMBL" id="LBWG01000043">
    <property type="protein sequence ID" value="KKR02956.1"/>
    <property type="molecule type" value="Genomic_DNA"/>
</dbReference>
<feature type="compositionally biased region" description="Polar residues" evidence="1">
    <location>
        <begin position="131"/>
        <end position="146"/>
    </location>
</feature>
<feature type="region of interest" description="Disordered" evidence="1">
    <location>
        <begin position="93"/>
        <end position="166"/>
    </location>
</feature>
<gene>
    <name evidence="2" type="ORF">UT30_C0043G0001</name>
</gene>
<feature type="non-terminal residue" evidence="2">
    <location>
        <position position="262"/>
    </location>
</feature>
<evidence type="ECO:0000256" key="1">
    <source>
        <dbReference type="SAM" id="MobiDB-lite"/>
    </source>
</evidence>
<feature type="compositionally biased region" description="Basic and acidic residues" evidence="1">
    <location>
        <begin position="204"/>
        <end position="228"/>
    </location>
</feature>
<reference evidence="2 3" key="1">
    <citation type="journal article" date="2015" name="Nature">
        <title>rRNA introns, odd ribosomes, and small enigmatic genomes across a large radiation of phyla.</title>
        <authorList>
            <person name="Brown C.T."/>
            <person name="Hug L.A."/>
            <person name="Thomas B.C."/>
            <person name="Sharon I."/>
            <person name="Castelle C.J."/>
            <person name="Singh A."/>
            <person name="Wilkins M.J."/>
            <person name="Williams K.H."/>
            <person name="Banfield J.F."/>
        </authorList>
    </citation>
    <scope>NUCLEOTIDE SEQUENCE [LARGE SCALE GENOMIC DNA]</scope>
</reference>
<organism evidence="2 3">
    <name type="scientific">Candidatus Uhrbacteria bacterium GW2011_GWF2_39_13</name>
    <dbReference type="NCBI Taxonomy" id="1618995"/>
    <lineage>
        <taxon>Bacteria</taxon>
        <taxon>Candidatus Uhriibacteriota</taxon>
    </lineage>
</organism>
<name>A0A0G0MR86_9BACT</name>
<protein>
    <submittedName>
        <fullName evidence="2">Uncharacterized protein</fullName>
    </submittedName>
</protein>